<dbReference type="KEGG" id="spar:SPRG_03267"/>
<keyword evidence="2" id="KW-0677">Repeat</keyword>
<keyword evidence="7" id="KW-1185">Reference proteome</keyword>
<dbReference type="Gene3D" id="1.10.510.10">
    <property type="entry name" value="Transferase(Phosphotransferase) domain 1"/>
    <property type="match status" value="1"/>
</dbReference>
<keyword evidence="6" id="KW-0418">Kinase</keyword>
<evidence type="ECO:0000256" key="2">
    <source>
        <dbReference type="ARBA" id="ARBA00022737"/>
    </source>
</evidence>
<reference evidence="6 7" key="1">
    <citation type="journal article" date="2013" name="PLoS Genet.">
        <title>Distinctive expansion of potential virulence genes in the genome of the oomycete fish pathogen Saprolegnia parasitica.</title>
        <authorList>
            <person name="Jiang R.H."/>
            <person name="de Bruijn I."/>
            <person name="Haas B.J."/>
            <person name="Belmonte R."/>
            <person name="Lobach L."/>
            <person name="Christie J."/>
            <person name="van den Ackerveken G."/>
            <person name="Bottin A."/>
            <person name="Bulone V."/>
            <person name="Diaz-Moreno S.M."/>
            <person name="Dumas B."/>
            <person name="Fan L."/>
            <person name="Gaulin E."/>
            <person name="Govers F."/>
            <person name="Grenville-Briggs L.J."/>
            <person name="Horner N.R."/>
            <person name="Levin J.Z."/>
            <person name="Mammella M."/>
            <person name="Meijer H.J."/>
            <person name="Morris P."/>
            <person name="Nusbaum C."/>
            <person name="Oome S."/>
            <person name="Phillips A.J."/>
            <person name="van Rooyen D."/>
            <person name="Rzeszutek E."/>
            <person name="Saraiva M."/>
            <person name="Secombes C.J."/>
            <person name="Seidl M.F."/>
            <person name="Snel B."/>
            <person name="Stassen J.H."/>
            <person name="Sykes S."/>
            <person name="Tripathy S."/>
            <person name="van den Berg H."/>
            <person name="Vega-Arreguin J.C."/>
            <person name="Wawra S."/>
            <person name="Young S.K."/>
            <person name="Zeng Q."/>
            <person name="Dieguez-Uribeondo J."/>
            <person name="Russ C."/>
            <person name="Tyler B.M."/>
            <person name="van West P."/>
        </authorList>
    </citation>
    <scope>NUCLEOTIDE SEQUENCE [LARGE SCALE GENOMIC DNA]</scope>
    <source>
        <strain evidence="6 7">CBS 223.65</strain>
    </source>
</reference>
<keyword evidence="3" id="KW-0472">Membrane</keyword>
<dbReference type="InterPro" id="IPR001611">
    <property type="entry name" value="Leu-rich_rpt"/>
</dbReference>
<dbReference type="SUPFAM" id="SSF56112">
    <property type="entry name" value="Protein kinase-like (PK-like)"/>
    <property type="match status" value="1"/>
</dbReference>
<sequence length="623" mass="68042">MGRRRSRWAASAMAISLHAAHGLHETSPEAVAPVHYIDGHEVIWSWGSSVGERGTAQPDNWTSVTHDQLLYANANITKLTIVNVELSVLPRYSLPPQLTDVMIANCDLTTLPHDIGAMTGLRQLDISNNQIVSIAKKPSTITYTNLVAVNAKNNNLTTFNLSAPNLSRLDLTGNALTAIPNCIYGMLDLAELYLASNAIPVPIRITYNEFEFLSALDYFYVDAPPGGAADCGDDQAHSLRGNIVCVTSTVGPPLPTSPPTASGFWSYSTLSWFLLVSGIIEAIVGVFVCFVYKRRRTYSRGVQYTSSHSSGERERLLSVEQVIYASMESLAMSPLTMRFEHNVARLECDAISMEKRLAQGGYGEVWLGHYHASVVAIKILLPEKRSQSDIAAFLREITLLASLDHPRIVRCIGAAWPKSKRDMMLLTEYVAGGDLRALLDLDPNMKWPSTKVRYALHIAEALEYLHSLDIVHRDIKAKNVLVDPSENGAKVCDFGVALHLHPTVEDTVDVTSHGFGTSRWMAPEVLTGDAYTKAADIYAFGIVLSELDSHKIPFANERTASGNDLTNLAILQRVVNGQLKPKFGASCPPSLVALADLCLHPNPKARPAAHVVVVDLVALLCSL</sequence>
<evidence type="ECO:0000313" key="6">
    <source>
        <dbReference type="EMBL" id="KDO32049.1"/>
    </source>
</evidence>
<dbReference type="PROSITE" id="PS50011">
    <property type="entry name" value="PROTEIN_KINASE_DOM"/>
    <property type="match status" value="1"/>
</dbReference>
<accession>A0A067CMX5</accession>
<evidence type="ECO:0000256" key="1">
    <source>
        <dbReference type="ARBA" id="ARBA00022614"/>
    </source>
</evidence>
<keyword evidence="6" id="KW-0808">Transferase</keyword>
<dbReference type="SUPFAM" id="SSF52058">
    <property type="entry name" value="L domain-like"/>
    <property type="match status" value="1"/>
</dbReference>
<keyword evidence="4" id="KW-0732">Signal</keyword>
<dbReference type="SMART" id="SM00220">
    <property type="entry name" value="S_TKc"/>
    <property type="match status" value="1"/>
</dbReference>
<protein>
    <submittedName>
        <fullName evidence="6">TKL protein kinase</fullName>
    </submittedName>
</protein>
<evidence type="ECO:0000256" key="3">
    <source>
        <dbReference type="SAM" id="Phobius"/>
    </source>
</evidence>
<keyword evidence="3" id="KW-1133">Transmembrane helix</keyword>
<name>A0A067CMX5_SAPPC</name>
<dbReference type="RefSeq" id="XP_012197237.1">
    <property type="nucleotide sequence ID" value="XM_012341847.1"/>
</dbReference>
<dbReference type="InterPro" id="IPR032675">
    <property type="entry name" value="LRR_dom_sf"/>
</dbReference>
<dbReference type="InterPro" id="IPR001245">
    <property type="entry name" value="Ser-Thr/Tyr_kinase_cat_dom"/>
</dbReference>
<keyword evidence="3" id="KW-0812">Transmembrane</keyword>
<keyword evidence="1" id="KW-0433">Leucine-rich repeat</keyword>
<dbReference type="PRINTS" id="PR00109">
    <property type="entry name" value="TYRKINASE"/>
</dbReference>
<feature type="transmembrane region" description="Helical" evidence="3">
    <location>
        <begin position="270"/>
        <end position="292"/>
    </location>
</feature>
<dbReference type="EMBL" id="KK583196">
    <property type="protein sequence ID" value="KDO32049.1"/>
    <property type="molecule type" value="Genomic_DNA"/>
</dbReference>
<organism evidence="6 7">
    <name type="scientific">Saprolegnia parasitica (strain CBS 223.65)</name>
    <dbReference type="NCBI Taxonomy" id="695850"/>
    <lineage>
        <taxon>Eukaryota</taxon>
        <taxon>Sar</taxon>
        <taxon>Stramenopiles</taxon>
        <taxon>Oomycota</taxon>
        <taxon>Saprolegniomycetes</taxon>
        <taxon>Saprolegniales</taxon>
        <taxon>Saprolegniaceae</taxon>
        <taxon>Saprolegnia</taxon>
    </lineage>
</organism>
<dbReference type="STRING" id="695850.A0A067CMX5"/>
<dbReference type="VEuPathDB" id="FungiDB:SPRG_03267"/>
<dbReference type="InterPro" id="IPR008271">
    <property type="entry name" value="Ser/Thr_kinase_AS"/>
</dbReference>
<evidence type="ECO:0000313" key="7">
    <source>
        <dbReference type="Proteomes" id="UP000030745"/>
    </source>
</evidence>
<dbReference type="PANTHER" id="PTHR44329">
    <property type="entry name" value="SERINE/THREONINE-PROTEIN KINASE TNNI3K-RELATED"/>
    <property type="match status" value="1"/>
</dbReference>
<evidence type="ECO:0000256" key="4">
    <source>
        <dbReference type="SAM" id="SignalP"/>
    </source>
</evidence>
<dbReference type="Pfam" id="PF00069">
    <property type="entry name" value="Pkinase"/>
    <property type="match status" value="1"/>
</dbReference>
<proteinExistence type="predicted"/>
<dbReference type="InterPro" id="IPR011009">
    <property type="entry name" value="Kinase-like_dom_sf"/>
</dbReference>
<feature type="signal peptide" evidence="4">
    <location>
        <begin position="1"/>
        <end position="22"/>
    </location>
</feature>
<dbReference type="GO" id="GO:0005524">
    <property type="term" value="F:ATP binding"/>
    <property type="evidence" value="ECO:0007669"/>
    <property type="project" value="InterPro"/>
</dbReference>
<dbReference type="OMA" id="DVMIANC"/>
<gene>
    <name evidence="6" type="ORF">SPRG_03267</name>
</gene>
<dbReference type="OrthoDB" id="26722at2759"/>
<dbReference type="PANTHER" id="PTHR44329:SF214">
    <property type="entry name" value="PROTEIN KINASE DOMAIN-CONTAINING PROTEIN"/>
    <property type="match status" value="1"/>
</dbReference>
<dbReference type="InterPro" id="IPR051681">
    <property type="entry name" value="Ser/Thr_Kinases-Pseudokinases"/>
</dbReference>
<feature type="domain" description="Protein kinase" evidence="5">
    <location>
        <begin position="351"/>
        <end position="620"/>
    </location>
</feature>
<dbReference type="GeneID" id="24125783"/>
<evidence type="ECO:0000259" key="5">
    <source>
        <dbReference type="PROSITE" id="PS50011"/>
    </source>
</evidence>
<dbReference type="Gene3D" id="3.80.10.10">
    <property type="entry name" value="Ribonuclease Inhibitor"/>
    <property type="match status" value="1"/>
</dbReference>
<dbReference type="AlphaFoldDB" id="A0A067CMX5"/>
<feature type="chain" id="PRO_5001638693" evidence="4">
    <location>
        <begin position="23"/>
        <end position="623"/>
    </location>
</feature>
<dbReference type="PROSITE" id="PS51450">
    <property type="entry name" value="LRR"/>
    <property type="match status" value="1"/>
</dbReference>
<dbReference type="Proteomes" id="UP000030745">
    <property type="component" value="Unassembled WGS sequence"/>
</dbReference>
<dbReference type="GO" id="GO:0004674">
    <property type="term" value="F:protein serine/threonine kinase activity"/>
    <property type="evidence" value="ECO:0007669"/>
    <property type="project" value="TreeGrafter"/>
</dbReference>
<dbReference type="PROSITE" id="PS00108">
    <property type="entry name" value="PROTEIN_KINASE_ST"/>
    <property type="match status" value="1"/>
</dbReference>
<dbReference type="InterPro" id="IPR000719">
    <property type="entry name" value="Prot_kinase_dom"/>
</dbReference>